<evidence type="ECO:0000256" key="4">
    <source>
        <dbReference type="ARBA" id="ARBA00022827"/>
    </source>
</evidence>
<dbReference type="STRING" id="633440.SAMN05421869_10854"/>
<evidence type="ECO:0000256" key="3">
    <source>
        <dbReference type="ARBA" id="ARBA00022630"/>
    </source>
</evidence>
<dbReference type="InterPro" id="IPR016167">
    <property type="entry name" value="FAD-bd_PCMH_sub1"/>
</dbReference>
<name>A0A1G8PWQ5_9ACTN</name>
<evidence type="ECO:0000313" key="8">
    <source>
        <dbReference type="Proteomes" id="UP000199202"/>
    </source>
</evidence>
<keyword evidence="5" id="KW-0560">Oxidoreductase</keyword>
<dbReference type="SUPFAM" id="SSF56176">
    <property type="entry name" value="FAD-binding/transporter-associated domain-like"/>
    <property type="match status" value="1"/>
</dbReference>
<dbReference type="PROSITE" id="PS51387">
    <property type="entry name" value="FAD_PCMH"/>
    <property type="match status" value="1"/>
</dbReference>
<comment type="similarity">
    <text evidence="2">Belongs to the oxygen-dependent FAD-linked oxidoreductase family.</text>
</comment>
<evidence type="ECO:0000256" key="2">
    <source>
        <dbReference type="ARBA" id="ARBA00005466"/>
    </source>
</evidence>
<gene>
    <name evidence="7" type="ORF">SAMN05421869_10854</name>
</gene>
<dbReference type="Gene3D" id="3.30.43.10">
    <property type="entry name" value="Uridine Diphospho-n-acetylenolpyruvylglucosamine Reductase, domain 2"/>
    <property type="match status" value="1"/>
</dbReference>
<protein>
    <submittedName>
        <fullName evidence="7">FAD/FMN-containing dehydrogenase</fullName>
    </submittedName>
</protein>
<dbReference type="EMBL" id="FNDJ01000008">
    <property type="protein sequence ID" value="SDI96863.1"/>
    <property type="molecule type" value="Genomic_DNA"/>
</dbReference>
<dbReference type="AlphaFoldDB" id="A0A1G8PWQ5"/>
<evidence type="ECO:0000313" key="7">
    <source>
        <dbReference type="EMBL" id="SDI96863.1"/>
    </source>
</evidence>
<reference evidence="7 8" key="1">
    <citation type="submission" date="2016-10" db="EMBL/GenBank/DDBJ databases">
        <authorList>
            <person name="de Groot N.N."/>
        </authorList>
    </citation>
    <scope>NUCLEOTIDE SEQUENCE [LARGE SCALE GENOMIC DNA]</scope>
    <source>
        <strain evidence="7 8">CGMCC 4.6533</strain>
    </source>
</reference>
<evidence type="ECO:0000256" key="5">
    <source>
        <dbReference type="ARBA" id="ARBA00023002"/>
    </source>
</evidence>
<dbReference type="Gene3D" id="3.30.465.10">
    <property type="match status" value="1"/>
</dbReference>
<evidence type="ECO:0000259" key="6">
    <source>
        <dbReference type="PROSITE" id="PS51387"/>
    </source>
</evidence>
<dbReference type="InterPro" id="IPR016169">
    <property type="entry name" value="FAD-bd_PCMH_sub2"/>
</dbReference>
<dbReference type="Gene3D" id="3.40.462.20">
    <property type="match status" value="1"/>
</dbReference>
<dbReference type="GO" id="GO:0071949">
    <property type="term" value="F:FAD binding"/>
    <property type="evidence" value="ECO:0007669"/>
    <property type="project" value="InterPro"/>
</dbReference>
<comment type="cofactor">
    <cofactor evidence="1">
        <name>FAD</name>
        <dbReference type="ChEBI" id="CHEBI:57692"/>
    </cofactor>
</comment>
<evidence type="ECO:0000256" key="1">
    <source>
        <dbReference type="ARBA" id="ARBA00001974"/>
    </source>
</evidence>
<keyword evidence="3" id="KW-0285">Flavoprotein</keyword>
<dbReference type="Proteomes" id="UP000199202">
    <property type="component" value="Unassembled WGS sequence"/>
</dbReference>
<dbReference type="Pfam" id="PF01565">
    <property type="entry name" value="FAD_binding_4"/>
    <property type="match status" value="1"/>
</dbReference>
<dbReference type="InterPro" id="IPR012951">
    <property type="entry name" value="BBE"/>
</dbReference>
<dbReference type="InterPro" id="IPR036318">
    <property type="entry name" value="FAD-bd_PCMH-like_sf"/>
</dbReference>
<keyword evidence="8" id="KW-1185">Reference proteome</keyword>
<sequence length="460" mass="49049">MACMNVSPSQIFGPGEHEYDVGRMGLNRAVESRPAYVVGAAGEQDVVAAVRMAAAQGRAVGVLASGHSPTVAADGAVLINTARMNGVEVNPETRFAWVEAGTRWRQVVDVAAAHGLAPLNGSSPNVGAVGYTTGGGAGLLGRRYGFAADHVRRLRMVTADGRLREVTPGSDPDLFWAVRGGKDNFGVVTGMEIELFPVSRLYGGGLYFPAEATSDVLHVYAEWSRSLPREMASSVLLAQNPDLPMVPAPLRGRFVAHVRIAFSGAEGGAELVRPLREIGPTLMDTLRDMPYAEVGTIHHEPTDAPYEAYDRNVLLHEIDKKAVDTLVAHAGPDAQPPFIAELRHFGGAYAGPPEVPNCVGGRDAAFSLFAGAPPAPGSRERRDRMLADMRPWSTGGMNLNFAGVEDIAPAVVRTAYRPGDHTRLTELKAVYDPGNMFRINFNIPPKGTPACAWPGSGRDK</sequence>
<dbReference type="InterPro" id="IPR050416">
    <property type="entry name" value="FAD-linked_Oxidoreductase"/>
</dbReference>
<proteinExistence type="inferred from homology"/>
<dbReference type="InterPro" id="IPR006094">
    <property type="entry name" value="Oxid_FAD_bind_N"/>
</dbReference>
<dbReference type="PANTHER" id="PTHR42973">
    <property type="entry name" value="BINDING OXIDOREDUCTASE, PUTATIVE (AFU_ORTHOLOGUE AFUA_1G17690)-RELATED"/>
    <property type="match status" value="1"/>
</dbReference>
<accession>A0A1G8PWQ5</accession>
<dbReference type="InterPro" id="IPR016166">
    <property type="entry name" value="FAD-bd_PCMH"/>
</dbReference>
<dbReference type="GO" id="GO:0016491">
    <property type="term" value="F:oxidoreductase activity"/>
    <property type="evidence" value="ECO:0007669"/>
    <property type="project" value="UniProtKB-KW"/>
</dbReference>
<dbReference type="InterPro" id="IPR006093">
    <property type="entry name" value="Oxy_OxRdtase_FAD_BS"/>
</dbReference>
<dbReference type="Pfam" id="PF08031">
    <property type="entry name" value="BBE"/>
    <property type="match status" value="1"/>
</dbReference>
<organism evidence="7 8">
    <name type="scientific">Nonomuraea jiangxiensis</name>
    <dbReference type="NCBI Taxonomy" id="633440"/>
    <lineage>
        <taxon>Bacteria</taxon>
        <taxon>Bacillati</taxon>
        <taxon>Actinomycetota</taxon>
        <taxon>Actinomycetes</taxon>
        <taxon>Streptosporangiales</taxon>
        <taxon>Streptosporangiaceae</taxon>
        <taxon>Nonomuraea</taxon>
    </lineage>
</organism>
<dbReference type="PANTHER" id="PTHR42973:SF39">
    <property type="entry name" value="FAD-BINDING PCMH-TYPE DOMAIN-CONTAINING PROTEIN"/>
    <property type="match status" value="1"/>
</dbReference>
<dbReference type="PROSITE" id="PS00862">
    <property type="entry name" value="OX2_COVAL_FAD"/>
    <property type="match status" value="1"/>
</dbReference>
<feature type="domain" description="FAD-binding PCMH-type" evidence="6">
    <location>
        <begin position="30"/>
        <end position="198"/>
    </location>
</feature>
<keyword evidence="4" id="KW-0274">FAD</keyword>